<dbReference type="Proteomes" id="UP000565441">
    <property type="component" value="Unassembled WGS sequence"/>
</dbReference>
<comment type="caution">
    <text evidence="2">The sequence shown here is derived from an EMBL/GenBank/DDBJ whole genome shotgun (WGS) entry which is preliminary data.</text>
</comment>
<organism evidence="2 3">
    <name type="scientific">Tricholomella constricta</name>
    <dbReference type="NCBI Taxonomy" id="117010"/>
    <lineage>
        <taxon>Eukaryota</taxon>
        <taxon>Fungi</taxon>
        <taxon>Dikarya</taxon>
        <taxon>Basidiomycota</taxon>
        <taxon>Agaricomycotina</taxon>
        <taxon>Agaricomycetes</taxon>
        <taxon>Agaricomycetidae</taxon>
        <taxon>Agaricales</taxon>
        <taxon>Tricholomatineae</taxon>
        <taxon>Lyophyllaceae</taxon>
        <taxon>Tricholomella</taxon>
    </lineage>
</organism>
<keyword evidence="3" id="KW-1185">Reference proteome</keyword>
<evidence type="ECO:0000256" key="1">
    <source>
        <dbReference type="SAM" id="MobiDB-lite"/>
    </source>
</evidence>
<reference evidence="2 3" key="1">
    <citation type="journal article" date="2020" name="ISME J.">
        <title>Uncovering the hidden diversity of litter-decomposition mechanisms in mushroom-forming fungi.</title>
        <authorList>
            <person name="Floudas D."/>
            <person name="Bentzer J."/>
            <person name="Ahren D."/>
            <person name="Johansson T."/>
            <person name="Persson P."/>
            <person name="Tunlid A."/>
        </authorList>
    </citation>
    <scope>NUCLEOTIDE SEQUENCE [LARGE SCALE GENOMIC DNA]</scope>
    <source>
        <strain evidence="2 3">CBS 661.87</strain>
    </source>
</reference>
<proteinExistence type="predicted"/>
<dbReference type="OrthoDB" id="3052926at2759"/>
<dbReference type="AlphaFoldDB" id="A0A8H5GM80"/>
<accession>A0A8H5GM80</accession>
<gene>
    <name evidence="2" type="ORF">D9615_010289</name>
</gene>
<sequence>MFTAPLLTFHRSSREQPTALQHPIPPPVRTKRANAVSGAPRVPFEVFGWSFNIPDDLVKWANDHDFEPGMDNHYRQQLAKSEILHRLPFGYRAEAYVHDDACPGLNRAKRYCFVITTNNSQEEIDRAFDMTIINQFRAVLGPDAKLQWHRFRYCSSK</sequence>
<name>A0A8H5GM80_9AGAR</name>
<evidence type="ECO:0000313" key="2">
    <source>
        <dbReference type="EMBL" id="KAF5367334.1"/>
    </source>
</evidence>
<protein>
    <submittedName>
        <fullName evidence="2">Uncharacterized protein</fullName>
    </submittedName>
</protein>
<feature type="region of interest" description="Disordered" evidence="1">
    <location>
        <begin position="13"/>
        <end position="32"/>
    </location>
</feature>
<evidence type="ECO:0000313" key="3">
    <source>
        <dbReference type="Proteomes" id="UP000565441"/>
    </source>
</evidence>
<dbReference type="EMBL" id="JAACJP010000067">
    <property type="protein sequence ID" value="KAF5367334.1"/>
    <property type="molecule type" value="Genomic_DNA"/>
</dbReference>